<sequence>MEELDQFMLQKARLALNEGHIFGLGGEGFMRVNIACPRSTMEKALLQLEQAVKQLSHTGK</sequence>
<dbReference type="AlphaFoldDB" id="A0AAX0S057"/>
<evidence type="ECO:0000256" key="2">
    <source>
        <dbReference type="ARBA" id="ARBA00022898"/>
    </source>
</evidence>
<dbReference type="Proteomes" id="UP000220106">
    <property type="component" value="Unassembled WGS sequence"/>
</dbReference>
<dbReference type="InterPro" id="IPR015422">
    <property type="entry name" value="PyrdxlP-dep_Trfase_small"/>
</dbReference>
<gene>
    <name evidence="4" type="ORF">CN689_23085</name>
    <name evidence="3" type="ORF">DTO10_21875</name>
</gene>
<dbReference type="InterPro" id="IPR051798">
    <property type="entry name" value="Class-II_PLP-Dep_Aminotrans"/>
</dbReference>
<dbReference type="SUPFAM" id="SSF53383">
    <property type="entry name" value="PLP-dependent transferases"/>
    <property type="match status" value="1"/>
</dbReference>
<evidence type="ECO:0000313" key="5">
    <source>
        <dbReference type="Proteomes" id="UP000220106"/>
    </source>
</evidence>
<dbReference type="PANTHER" id="PTHR43525">
    <property type="entry name" value="PROTEIN MALY"/>
    <property type="match status" value="1"/>
</dbReference>
<name>A0AAX0S057_9BACI</name>
<evidence type="ECO:0000313" key="6">
    <source>
        <dbReference type="Proteomes" id="UP000260457"/>
    </source>
</evidence>
<proteinExistence type="predicted"/>
<evidence type="ECO:0000313" key="4">
    <source>
        <dbReference type="EMBL" id="PEJ27858.1"/>
    </source>
</evidence>
<dbReference type="EMBL" id="CP030926">
    <property type="protein sequence ID" value="AXN40759.1"/>
    <property type="molecule type" value="Genomic_DNA"/>
</dbReference>
<evidence type="ECO:0000313" key="3">
    <source>
        <dbReference type="EMBL" id="AXN40759.1"/>
    </source>
</evidence>
<dbReference type="Proteomes" id="UP000260457">
    <property type="component" value="Chromosome"/>
</dbReference>
<dbReference type="Gene3D" id="3.90.1150.10">
    <property type="entry name" value="Aspartate Aminotransferase, domain 1"/>
    <property type="match status" value="1"/>
</dbReference>
<protein>
    <recommendedName>
        <fullName evidence="7">Aspartate aminotransferase</fullName>
    </recommendedName>
</protein>
<keyword evidence="6" id="KW-1185">Reference proteome</keyword>
<comment type="cofactor">
    <cofactor evidence="1">
        <name>pyridoxal 5'-phosphate</name>
        <dbReference type="ChEBI" id="CHEBI:597326"/>
    </cofactor>
</comment>
<dbReference type="PANTHER" id="PTHR43525:SF1">
    <property type="entry name" value="PROTEIN MALY"/>
    <property type="match status" value="1"/>
</dbReference>
<dbReference type="GeneID" id="95400859"/>
<dbReference type="InterPro" id="IPR015424">
    <property type="entry name" value="PyrdxlP-dep_Trfase"/>
</dbReference>
<accession>A0AAX0S057</accession>
<dbReference type="EMBL" id="NUEQ01000095">
    <property type="protein sequence ID" value="PEJ27858.1"/>
    <property type="molecule type" value="Genomic_DNA"/>
</dbReference>
<dbReference type="RefSeq" id="WP_098177525.1">
    <property type="nucleotide sequence ID" value="NZ_CP030926.1"/>
</dbReference>
<dbReference type="KEGG" id="pbut:DTO10_21875"/>
<reference evidence="3 6" key="2">
    <citation type="submission" date="2018-07" db="EMBL/GenBank/DDBJ databases">
        <title>The molecular basis for the intramolecular migration of carboxyl group in the catabolism of para-hydroxybenzoate via gentisate.</title>
        <authorList>
            <person name="Zhao H."/>
            <person name="Xu Y."/>
            <person name="Lin S."/>
            <person name="Spain J.C."/>
            <person name="Zhou N.-Y."/>
        </authorList>
    </citation>
    <scope>NUCLEOTIDE SEQUENCE [LARGE SCALE GENOMIC DNA]</scope>
    <source>
        <strain evidence="3 6">PHB-7a</strain>
    </source>
</reference>
<evidence type="ECO:0008006" key="7">
    <source>
        <dbReference type="Google" id="ProtNLM"/>
    </source>
</evidence>
<keyword evidence="2" id="KW-0663">Pyridoxal phosphate</keyword>
<evidence type="ECO:0000256" key="1">
    <source>
        <dbReference type="ARBA" id="ARBA00001933"/>
    </source>
</evidence>
<reference evidence="4 5" key="1">
    <citation type="submission" date="2017-09" db="EMBL/GenBank/DDBJ databases">
        <title>Large-scale bioinformatics analysis of Bacillus genomes uncovers conserved roles of natural products in bacterial physiology.</title>
        <authorList>
            <consortium name="Agbiome Team Llc"/>
            <person name="Bleich R.M."/>
            <person name="Kirk G.J."/>
            <person name="Santa Maria K.C."/>
            <person name="Allen S.E."/>
            <person name="Farag S."/>
            <person name="Shank E.A."/>
            <person name="Bowers A."/>
        </authorList>
    </citation>
    <scope>NUCLEOTIDE SEQUENCE [LARGE SCALE GENOMIC DNA]</scope>
    <source>
        <strain evidence="4 5">AFS003229</strain>
    </source>
</reference>
<organism evidence="4 5">
    <name type="scientific">Peribacillus butanolivorans</name>
    <dbReference type="NCBI Taxonomy" id="421767"/>
    <lineage>
        <taxon>Bacteria</taxon>
        <taxon>Bacillati</taxon>
        <taxon>Bacillota</taxon>
        <taxon>Bacilli</taxon>
        <taxon>Bacillales</taxon>
        <taxon>Bacillaceae</taxon>
        <taxon>Peribacillus</taxon>
    </lineage>
</organism>